<dbReference type="CDD" id="cd07438">
    <property type="entry name" value="PHP_HisPPase_AMP"/>
    <property type="match status" value="1"/>
</dbReference>
<reference evidence="3" key="1">
    <citation type="submission" date="2016-10" db="EMBL/GenBank/DDBJ databases">
        <authorList>
            <person name="Varghese N."/>
            <person name="Submissions S."/>
        </authorList>
    </citation>
    <scope>NUCLEOTIDE SEQUENCE [LARGE SCALE GENOMIC DNA]</scope>
    <source>
        <strain evidence="3">NLAE-zl-G277</strain>
    </source>
</reference>
<dbReference type="STRING" id="460384.SAMN05216313_12569"/>
<dbReference type="Pfam" id="PF02811">
    <property type="entry name" value="PHP"/>
    <property type="match status" value="1"/>
</dbReference>
<evidence type="ECO:0000259" key="1">
    <source>
        <dbReference type="SMART" id="SM00481"/>
    </source>
</evidence>
<sequence>MIDLHTHTCCSDGADSVEALLRRAEEMKLSVLSITDHNTVAAYRGRGISEYSGTLIPGVEITCMYQGEVVEVLGYGYRLADMEVELSRHVLTFAEKQRREFELICAALRRAGAAFDPAEISFDPTKESSRKAFLRHLNQFPENRRFFSSDETWQSSKSFTREEIYNPESRLYVDEAPLYPDVRTAVEMIHRSGGIAFLAHLYIYAHAPEFRRRLWEIVREFGLDGVECAHSAFTAEQILDLNGFCREHGLLRSGGSDYHGSRKPGVSLGTGRGQLDITEEYLKEWPEKKRKGFEARG</sequence>
<name>A0A1I0J334_9FIRM</name>
<dbReference type="InterPro" id="IPR004013">
    <property type="entry name" value="PHP_dom"/>
</dbReference>
<accession>A0A1I0J334</accession>
<protein>
    <recommendedName>
        <fullName evidence="1">Polymerase/histidinol phosphatase N-terminal domain-containing protein</fullName>
    </recommendedName>
</protein>
<dbReference type="Proteomes" id="UP000198508">
    <property type="component" value="Unassembled WGS sequence"/>
</dbReference>
<dbReference type="AlphaFoldDB" id="A0A1I0J334"/>
<dbReference type="InterPro" id="IPR016195">
    <property type="entry name" value="Pol/histidinol_Pase-like"/>
</dbReference>
<keyword evidence="3" id="KW-1185">Reference proteome</keyword>
<dbReference type="RefSeq" id="WP_092368149.1">
    <property type="nucleotide sequence ID" value="NZ_DAINWJ010000451.1"/>
</dbReference>
<dbReference type="InterPro" id="IPR052018">
    <property type="entry name" value="PHP_domain"/>
</dbReference>
<dbReference type="GO" id="GO:0004534">
    <property type="term" value="F:5'-3' RNA exonuclease activity"/>
    <property type="evidence" value="ECO:0007669"/>
    <property type="project" value="TreeGrafter"/>
</dbReference>
<dbReference type="SMART" id="SM00481">
    <property type="entry name" value="POLIIIAc"/>
    <property type="match status" value="1"/>
</dbReference>
<dbReference type="GeneID" id="93277552"/>
<dbReference type="GO" id="GO:0035312">
    <property type="term" value="F:5'-3' DNA exonuclease activity"/>
    <property type="evidence" value="ECO:0007669"/>
    <property type="project" value="TreeGrafter"/>
</dbReference>
<organism evidence="2 3">
    <name type="scientific">Enterocloster lavalensis</name>
    <dbReference type="NCBI Taxonomy" id="460384"/>
    <lineage>
        <taxon>Bacteria</taxon>
        <taxon>Bacillati</taxon>
        <taxon>Bacillota</taxon>
        <taxon>Clostridia</taxon>
        <taxon>Lachnospirales</taxon>
        <taxon>Lachnospiraceae</taxon>
        <taxon>Enterocloster</taxon>
    </lineage>
</organism>
<dbReference type="EMBL" id="FOIM01000025">
    <property type="protein sequence ID" value="SEU03394.1"/>
    <property type="molecule type" value="Genomic_DNA"/>
</dbReference>
<gene>
    <name evidence="2" type="ORF">SAMN05216313_12569</name>
</gene>
<feature type="domain" description="Polymerase/histidinol phosphatase N-terminal" evidence="1">
    <location>
        <begin position="2"/>
        <end position="65"/>
    </location>
</feature>
<dbReference type="SUPFAM" id="SSF89550">
    <property type="entry name" value="PHP domain-like"/>
    <property type="match status" value="1"/>
</dbReference>
<dbReference type="PANTHER" id="PTHR42924:SF3">
    <property type="entry name" value="POLYMERASE_HISTIDINOL PHOSPHATASE N-TERMINAL DOMAIN-CONTAINING PROTEIN"/>
    <property type="match status" value="1"/>
</dbReference>
<dbReference type="InterPro" id="IPR003141">
    <property type="entry name" value="Pol/His_phosphatase_N"/>
</dbReference>
<dbReference type="PANTHER" id="PTHR42924">
    <property type="entry name" value="EXONUCLEASE"/>
    <property type="match status" value="1"/>
</dbReference>
<dbReference type="Gene3D" id="3.20.20.140">
    <property type="entry name" value="Metal-dependent hydrolases"/>
    <property type="match status" value="1"/>
</dbReference>
<proteinExistence type="predicted"/>
<dbReference type="Gene3D" id="1.10.150.650">
    <property type="match status" value="1"/>
</dbReference>
<evidence type="ECO:0000313" key="2">
    <source>
        <dbReference type="EMBL" id="SEU03394.1"/>
    </source>
</evidence>
<evidence type="ECO:0000313" key="3">
    <source>
        <dbReference type="Proteomes" id="UP000198508"/>
    </source>
</evidence>